<evidence type="ECO:0000256" key="3">
    <source>
        <dbReference type="SAM" id="Phobius"/>
    </source>
</evidence>
<keyword evidence="3" id="KW-0472">Membrane</keyword>
<evidence type="ECO:0000313" key="4">
    <source>
        <dbReference type="EMBL" id="KAF3706942.1"/>
    </source>
</evidence>
<sequence>MSTEIQTESDLRVKYIRGERENMDVEMMEDSKQAEPHSEKKPPALRRSSFRMFTVSLGVLYLLILTGFVIRYFLENTEKHKLSIFSEQLETKFNNLSNSYNQSQNEVKQLQDQITGEKTIQLNAVC</sequence>
<feature type="transmembrane region" description="Helical" evidence="3">
    <location>
        <begin position="52"/>
        <end position="74"/>
    </location>
</feature>
<name>A0A6G1QWE4_CHAAH</name>
<proteinExistence type="predicted"/>
<keyword evidence="3" id="KW-1133">Transmembrane helix</keyword>
<reference evidence="4 5" key="1">
    <citation type="submission" date="2019-02" db="EMBL/GenBank/DDBJ databases">
        <title>Opniocepnalus argus genome.</title>
        <authorList>
            <person name="Zhou C."/>
            <person name="Xiao S."/>
        </authorList>
    </citation>
    <scope>NUCLEOTIDE SEQUENCE [LARGE SCALE GENOMIC DNA]</scope>
    <source>
        <strain evidence="4">OARG1902GOOAL</strain>
        <tissue evidence="4">Muscle</tissue>
    </source>
</reference>
<evidence type="ECO:0000256" key="1">
    <source>
        <dbReference type="SAM" id="Coils"/>
    </source>
</evidence>
<keyword evidence="3" id="KW-0812">Transmembrane</keyword>
<evidence type="ECO:0000313" key="5">
    <source>
        <dbReference type="Proteomes" id="UP000503349"/>
    </source>
</evidence>
<keyword evidence="1" id="KW-0175">Coiled coil</keyword>
<dbReference type="Proteomes" id="UP000503349">
    <property type="component" value="Chromosome 1"/>
</dbReference>
<protein>
    <submittedName>
        <fullName evidence="4">Uncharacterized protein</fullName>
    </submittedName>
</protein>
<evidence type="ECO:0000256" key="2">
    <source>
        <dbReference type="SAM" id="MobiDB-lite"/>
    </source>
</evidence>
<organism evidence="4 5">
    <name type="scientific">Channa argus</name>
    <name type="common">Northern snakehead</name>
    <name type="synonym">Ophicephalus argus</name>
    <dbReference type="NCBI Taxonomy" id="215402"/>
    <lineage>
        <taxon>Eukaryota</taxon>
        <taxon>Metazoa</taxon>
        <taxon>Chordata</taxon>
        <taxon>Craniata</taxon>
        <taxon>Vertebrata</taxon>
        <taxon>Euteleostomi</taxon>
        <taxon>Actinopterygii</taxon>
        <taxon>Neopterygii</taxon>
        <taxon>Teleostei</taxon>
        <taxon>Neoteleostei</taxon>
        <taxon>Acanthomorphata</taxon>
        <taxon>Anabantaria</taxon>
        <taxon>Anabantiformes</taxon>
        <taxon>Channoidei</taxon>
        <taxon>Channidae</taxon>
        <taxon>Channa</taxon>
    </lineage>
</organism>
<feature type="coiled-coil region" evidence="1">
    <location>
        <begin position="86"/>
        <end position="120"/>
    </location>
</feature>
<dbReference type="EMBL" id="CM015712">
    <property type="protein sequence ID" value="KAF3706942.1"/>
    <property type="molecule type" value="Genomic_DNA"/>
</dbReference>
<feature type="region of interest" description="Disordered" evidence="2">
    <location>
        <begin position="22"/>
        <end position="43"/>
    </location>
</feature>
<reference evidence="5" key="2">
    <citation type="submission" date="2019-02" db="EMBL/GenBank/DDBJ databases">
        <title>Opniocepnalus argus Var Kimnra genome.</title>
        <authorList>
            <person name="Zhou C."/>
            <person name="Xiao S."/>
        </authorList>
    </citation>
    <scope>NUCLEOTIDE SEQUENCE [LARGE SCALE GENOMIC DNA]</scope>
</reference>
<gene>
    <name evidence="4" type="ORF">EXN66_Car000113</name>
</gene>
<dbReference type="AlphaFoldDB" id="A0A6G1QWE4"/>
<accession>A0A6G1QWE4</accession>
<keyword evidence="5" id="KW-1185">Reference proteome</keyword>
<feature type="compositionally biased region" description="Basic and acidic residues" evidence="2">
    <location>
        <begin position="22"/>
        <end position="42"/>
    </location>
</feature>